<evidence type="ECO:0000313" key="2">
    <source>
        <dbReference type="EMBL" id="REH34915.1"/>
    </source>
</evidence>
<sequence>MEEPQGPTVSPGGAEPSATFLPSLEEWARSTAGRLLAELPRRWAHSQGVARKAEDVALALEPADRPMLIAAAWLHDIGYAAVLRKCGLHPLDGARYLAALGVPGRVCGLVAHHSGAASVAALMGLGHQLAEFPDERGPVRDALWYCDLTTSPDGLPVSLRTRTVELCARRGPDDPVVRALADNGAERAGAVRRTESLLCPVLSGQNRDSGHGRRNG</sequence>
<gene>
    <name evidence="2" type="ORF">BCF44_119191</name>
</gene>
<dbReference type="InterPro" id="IPR003607">
    <property type="entry name" value="HD/PDEase_dom"/>
</dbReference>
<dbReference type="OrthoDB" id="2989229at2"/>
<dbReference type="NCBIfam" id="TIGR00277">
    <property type="entry name" value="HDIG"/>
    <property type="match status" value="1"/>
</dbReference>
<dbReference type="AlphaFoldDB" id="A0A3E0GYT9"/>
<comment type="caution">
    <text evidence="2">The sequence shown here is derived from an EMBL/GenBank/DDBJ whole genome shotgun (WGS) entry which is preliminary data.</text>
</comment>
<feature type="domain" description="HD" evidence="1">
    <location>
        <begin position="42"/>
        <end position="120"/>
    </location>
</feature>
<reference evidence="2 3" key="1">
    <citation type="submission" date="2018-08" db="EMBL/GenBank/DDBJ databases">
        <title>Genomic Encyclopedia of Archaeal and Bacterial Type Strains, Phase II (KMG-II): from individual species to whole genera.</title>
        <authorList>
            <person name="Goeker M."/>
        </authorList>
    </citation>
    <scope>NUCLEOTIDE SEQUENCE [LARGE SCALE GENOMIC DNA]</scope>
    <source>
        <strain evidence="2 3">DSM 45791</strain>
    </source>
</reference>
<proteinExistence type="predicted"/>
<dbReference type="InterPro" id="IPR006675">
    <property type="entry name" value="HDIG_dom"/>
</dbReference>
<evidence type="ECO:0000313" key="3">
    <source>
        <dbReference type="Proteomes" id="UP000256269"/>
    </source>
</evidence>
<protein>
    <submittedName>
        <fullName evidence="2">Putative nucleotidyltransferase with HDIG domain</fullName>
    </submittedName>
</protein>
<accession>A0A3E0GYT9</accession>
<keyword evidence="3" id="KW-1185">Reference proteome</keyword>
<keyword evidence="2" id="KW-0808">Transferase</keyword>
<dbReference type="Proteomes" id="UP000256269">
    <property type="component" value="Unassembled WGS sequence"/>
</dbReference>
<dbReference type="InterPro" id="IPR006674">
    <property type="entry name" value="HD_domain"/>
</dbReference>
<organism evidence="2 3">
    <name type="scientific">Kutzneria buriramensis</name>
    <dbReference type="NCBI Taxonomy" id="1045776"/>
    <lineage>
        <taxon>Bacteria</taxon>
        <taxon>Bacillati</taxon>
        <taxon>Actinomycetota</taxon>
        <taxon>Actinomycetes</taxon>
        <taxon>Pseudonocardiales</taxon>
        <taxon>Pseudonocardiaceae</taxon>
        <taxon>Kutzneria</taxon>
    </lineage>
</organism>
<dbReference type="CDD" id="cd00077">
    <property type="entry name" value="HDc"/>
    <property type="match status" value="1"/>
</dbReference>
<name>A0A3E0GYT9_9PSEU</name>
<dbReference type="GO" id="GO:0016740">
    <property type="term" value="F:transferase activity"/>
    <property type="evidence" value="ECO:0007669"/>
    <property type="project" value="UniProtKB-KW"/>
</dbReference>
<dbReference type="Gene3D" id="1.10.3210.10">
    <property type="entry name" value="Hypothetical protein af1432"/>
    <property type="match status" value="1"/>
</dbReference>
<dbReference type="RefSeq" id="WP_116180297.1">
    <property type="nucleotide sequence ID" value="NZ_CP144375.1"/>
</dbReference>
<dbReference type="SUPFAM" id="SSF109604">
    <property type="entry name" value="HD-domain/PDEase-like"/>
    <property type="match status" value="1"/>
</dbReference>
<evidence type="ECO:0000259" key="1">
    <source>
        <dbReference type="Pfam" id="PF01966"/>
    </source>
</evidence>
<dbReference type="Pfam" id="PF01966">
    <property type="entry name" value="HD"/>
    <property type="match status" value="1"/>
</dbReference>
<dbReference type="EMBL" id="QUNO01000019">
    <property type="protein sequence ID" value="REH34915.1"/>
    <property type="molecule type" value="Genomic_DNA"/>
</dbReference>